<feature type="transmembrane region" description="Helical" evidence="1">
    <location>
        <begin position="126"/>
        <end position="149"/>
    </location>
</feature>
<dbReference type="AlphaFoldDB" id="A0A5C6C2X5"/>
<gene>
    <name evidence="2" type="ORF">Pla144_51060</name>
</gene>
<sequence length="165" mass="17805">MQKLQFSILDLLIGTAVFAFGCAALRGHSPIWESAMVTGTFVLLSLASFGACYSEGQTRSFRTAFAIVGWVFFILPRVPSTKGILSGLLTTTTLFYSLTEHLCPEAFTRDASGVINGVSGKIVHSYYAISECFTALIVGLLGGVLAICLRARRESRIRKQGIDGD</sequence>
<feature type="transmembrane region" description="Helical" evidence="1">
    <location>
        <begin position="60"/>
        <end position="78"/>
    </location>
</feature>
<keyword evidence="1" id="KW-0472">Membrane</keyword>
<dbReference type="EMBL" id="SJPS01000021">
    <property type="protein sequence ID" value="TWU17604.1"/>
    <property type="molecule type" value="Genomic_DNA"/>
</dbReference>
<organism evidence="2 3">
    <name type="scientific">Bythopirellula polymerisocia</name>
    <dbReference type="NCBI Taxonomy" id="2528003"/>
    <lineage>
        <taxon>Bacteria</taxon>
        <taxon>Pseudomonadati</taxon>
        <taxon>Planctomycetota</taxon>
        <taxon>Planctomycetia</taxon>
        <taxon>Pirellulales</taxon>
        <taxon>Lacipirellulaceae</taxon>
        <taxon>Bythopirellula</taxon>
    </lineage>
</organism>
<evidence type="ECO:0000313" key="3">
    <source>
        <dbReference type="Proteomes" id="UP000318437"/>
    </source>
</evidence>
<keyword evidence="1" id="KW-1133">Transmembrane helix</keyword>
<reference evidence="2 3" key="1">
    <citation type="submission" date="2019-02" db="EMBL/GenBank/DDBJ databases">
        <title>Deep-cultivation of Planctomycetes and their phenomic and genomic characterization uncovers novel biology.</title>
        <authorList>
            <person name="Wiegand S."/>
            <person name="Jogler M."/>
            <person name="Boedeker C."/>
            <person name="Pinto D."/>
            <person name="Vollmers J."/>
            <person name="Rivas-Marin E."/>
            <person name="Kohn T."/>
            <person name="Peeters S.H."/>
            <person name="Heuer A."/>
            <person name="Rast P."/>
            <person name="Oberbeckmann S."/>
            <person name="Bunk B."/>
            <person name="Jeske O."/>
            <person name="Meyerdierks A."/>
            <person name="Storesund J.E."/>
            <person name="Kallscheuer N."/>
            <person name="Luecker S."/>
            <person name="Lage O.M."/>
            <person name="Pohl T."/>
            <person name="Merkel B.J."/>
            <person name="Hornburger P."/>
            <person name="Mueller R.-W."/>
            <person name="Bruemmer F."/>
            <person name="Labrenz M."/>
            <person name="Spormann A.M."/>
            <person name="Op Den Camp H."/>
            <person name="Overmann J."/>
            <person name="Amann R."/>
            <person name="Jetten M.S.M."/>
            <person name="Mascher T."/>
            <person name="Medema M.H."/>
            <person name="Devos D.P."/>
            <person name="Kaster A.-K."/>
            <person name="Ovreas L."/>
            <person name="Rohde M."/>
            <person name="Galperin M.Y."/>
            <person name="Jogler C."/>
        </authorList>
    </citation>
    <scope>NUCLEOTIDE SEQUENCE [LARGE SCALE GENOMIC DNA]</scope>
    <source>
        <strain evidence="2 3">Pla144</strain>
    </source>
</reference>
<keyword evidence="1" id="KW-0812">Transmembrane</keyword>
<dbReference type="PROSITE" id="PS51257">
    <property type="entry name" value="PROKAR_LIPOPROTEIN"/>
    <property type="match status" value="1"/>
</dbReference>
<evidence type="ECO:0000256" key="1">
    <source>
        <dbReference type="SAM" id="Phobius"/>
    </source>
</evidence>
<accession>A0A5C6C2X5</accession>
<dbReference type="Proteomes" id="UP000318437">
    <property type="component" value="Unassembled WGS sequence"/>
</dbReference>
<comment type="caution">
    <text evidence="2">The sequence shown here is derived from an EMBL/GenBank/DDBJ whole genome shotgun (WGS) entry which is preliminary data.</text>
</comment>
<name>A0A5C6C2X5_9BACT</name>
<evidence type="ECO:0000313" key="2">
    <source>
        <dbReference type="EMBL" id="TWU17604.1"/>
    </source>
</evidence>
<feature type="transmembrane region" description="Helical" evidence="1">
    <location>
        <begin position="35"/>
        <end position="53"/>
    </location>
</feature>
<protein>
    <submittedName>
        <fullName evidence="2">Uncharacterized protein</fullName>
    </submittedName>
</protein>
<proteinExistence type="predicted"/>
<keyword evidence="3" id="KW-1185">Reference proteome</keyword>